<proteinExistence type="predicted"/>
<reference evidence="1" key="1">
    <citation type="journal article" date="2021" name="Proc. Natl. Acad. Sci. U.S.A.">
        <title>A Catalog of Tens of Thousands of Viruses from Human Metagenomes Reveals Hidden Associations with Chronic Diseases.</title>
        <authorList>
            <person name="Tisza M.J."/>
            <person name="Buck C.B."/>
        </authorList>
    </citation>
    <scope>NUCLEOTIDE SEQUENCE</scope>
    <source>
        <strain evidence="1">Ctsip2</strain>
    </source>
</reference>
<sequence>MAIALTNRGMTPIKGQAAFLPNQPILHNCIISPAESATIYPGDVLTFDTTQTALDGLIVLKKAAQTDVPVGVVPYQAVNEAFVANDRVSVFDTNAYVYMIAGAASMTAGTEVNVNSSGQVVAATAGQGVVGVLYTGAAAAGDFVVIKVKQGTVPAA</sequence>
<protein>
    <submittedName>
        <fullName evidence="1">Capsid fiber protein</fullName>
    </submittedName>
</protein>
<name>A0A8S5N602_9CAUD</name>
<dbReference type="EMBL" id="BK015070">
    <property type="protein sequence ID" value="DAD89868.1"/>
    <property type="molecule type" value="Genomic_DNA"/>
</dbReference>
<accession>A0A8S5N602</accession>
<organism evidence="1">
    <name type="scientific">Myoviridae sp. ctsip2</name>
    <dbReference type="NCBI Taxonomy" id="2826705"/>
    <lineage>
        <taxon>Viruses</taxon>
        <taxon>Duplodnaviria</taxon>
        <taxon>Heunggongvirae</taxon>
        <taxon>Uroviricota</taxon>
        <taxon>Caudoviricetes</taxon>
    </lineage>
</organism>
<evidence type="ECO:0000313" key="1">
    <source>
        <dbReference type="EMBL" id="DAD89868.1"/>
    </source>
</evidence>